<sequence length="461" mass="52137">MSDPSQPAMSPLATFHPFPRLPWELRNEIWKQSIRPLDRPGAHIFCLDLRGPEDVTAKECDIQCPRILSVPLHYERPCPPLDIGEKFIHISVPAKTLSSGPDGNPSTYMVDGGLWTACKESRAVMEYTFNHQKWDPIRKAYPAYWKLWKDTLLDRMDFDMPPPPPRSLGSDDSPPSPPRPPRSPRERPPTPVDPYSAERSYRPVPATAFFWSSPSLPCPPSSNELDKADHSTGQAPASPRYVTVLPMQDLIIIRPSSWTPHIHEGYWQAFEHGFPFGAEKYGFPGFCGWNGFAIEYDPSWGEELTKGATWRNDSTWLNDGSFKLPNGTVGIMDIIFNAVSNFSEHEQIKTIWLIDYRLKPKHNTPAAIGRLDSSQRVFHGGDGCQFVEVYRKFVESGGRYLDEYYTEGIDGENSALSQGSCHWFIEGFEVCMFGDLYDSDESVDSSYSRYPPHIGLLACLP</sequence>
<dbReference type="InParanoid" id="Q7SEX1"/>
<dbReference type="VEuPathDB" id="FungiDB:NCU03160"/>
<dbReference type="RefSeq" id="XP_964566.2">
    <property type="nucleotide sequence ID" value="XM_959473.2"/>
</dbReference>
<dbReference type="GeneID" id="3880731"/>
<evidence type="ECO:0000313" key="3">
    <source>
        <dbReference type="EMBL" id="EAA35330.2"/>
    </source>
</evidence>
<gene>
    <name evidence="3" type="ORF">NCU03160</name>
</gene>
<name>Q7SEX1_NEUCR</name>
<dbReference type="EMBL" id="CM002236">
    <property type="protein sequence ID" value="EAA35330.2"/>
    <property type="molecule type" value="Genomic_DNA"/>
</dbReference>
<protein>
    <recommendedName>
        <fullName evidence="2">2EXR domain-containing protein</fullName>
    </recommendedName>
</protein>
<organism evidence="3 4">
    <name type="scientific">Neurospora crassa (strain ATCC 24698 / 74-OR23-1A / CBS 708.71 / DSM 1257 / FGSC 987)</name>
    <dbReference type="NCBI Taxonomy" id="367110"/>
    <lineage>
        <taxon>Eukaryota</taxon>
        <taxon>Fungi</taxon>
        <taxon>Dikarya</taxon>
        <taxon>Ascomycota</taxon>
        <taxon>Pezizomycotina</taxon>
        <taxon>Sordariomycetes</taxon>
        <taxon>Sordariomycetidae</taxon>
        <taxon>Sordariales</taxon>
        <taxon>Sordariaceae</taxon>
        <taxon>Neurospora</taxon>
    </lineage>
</organism>
<dbReference type="HOGENOM" id="CLU_041455_0_0_1"/>
<proteinExistence type="predicted"/>
<dbReference type="AlphaFoldDB" id="Q7SEX1"/>
<evidence type="ECO:0000259" key="2">
    <source>
        <dbReference type="Pfam" id="PF20150"/>
    </source>
</evidence>
<dbReference type="OrthoDB" id="3596450at2759"/>
<dbReference type="PANTHER" id="PTHR35910:SF1">
    <property type="entry name" value="2EXR DOMAIN-CONTAINING PROTEIN"/>
    <property type="match status" value="1"/>
</dbReference>
<evidence type="ECO:0000313" key="4">
    <source>
        <dbReference type="Proteomes" id="UP000001805"/>
    </source>
</evidence>
<reference evidence="3 4" key="1">
    <citation type="journal article" date="2003" name="Nature">
        <title>The genome sequence of the filamentous fungus Neurospora crassa.</title>
        <authorList>
            <person name="Galagan J.E."/>
            <person name="Calvo S.E."/>
            <person name="Borkovich K.A."/>
            <person name="Selker E.U."/>
            <person name="Read N.D."/>
            <person name="Jaffe D."/>
            <person name="FitzHugh W."/>
            <person name="Ma L.J."/>
            <person name="Smirnov S."/>
            <person name="Purcell S."/>
            <person name="Rehman B."/>
            <person name="Elkins T."/>
            <person name="Engels R."/>
            <person name="Wang S."/>
            <person name="Nielsen C.B."/>
            <person name="Butler J."/>
            <person name="Endrizzi M."/>
            <person name="Qui D."/>
            <person name="Ianakiev P."/>
            <person name="Bell-Pedersen D."/>
            <person name="Nelson M.A."/>
            <person name="Werner-Washburne M."/>
            <person name="Selitrennikoff C.P."/>
            <person name="Kinsey J.A."/>
            <person name="Braun E.L."/>
            <person name="Zelter A."/>
            <person name="Schulte U."/>
            <person name="Kothe G.O."/>
            <person name="Jedd G."/>
            <person name="Mewes W."/>
            <person name="Staben C."/>
            <person name="Marcotte E."/>
            <person name="Greenberg D."/>
            <person name="Roy A."/>
            <person name="Foley K."/>
            <person name="Naylor J."/>
            <person name="Stange-Thomann N."/>
            <person name="Barrett R."/>
            <person name="Gnerre S."/>
            <person name="Kamal M."/>
            <person name="Kamvysselis M."/>
            <person name="Mauceli E."/>
            <person name="Bielke C."/>
            <person name="Rudd S."/>
            <person name="Frishman D."/>
            <person name="Krystofova S."/>
            <person name="Rasmussen C."/>
            <person name="Metzenberg R.L."/>
            <person name="Perkins D.D."/>
            <person name="Kroken S."/>
            <person name="Cogoni C."/>
            <person name="Macino G."/>
            <person name="Catcheside D."/>
            <person name="Li W."/>
            <person name="Pratt R.J."/>
            <person name="Osmani S.A."/>
            <person name="DeSouza C.P."/>
            <person name="Glass L."/>
            <person name="Orbach M.J."/>
            <person name="Berglund J.A."/>
            <person name="Voelker R."/>
            <person name="Yarden O."/>
            <person name="Plamann M."/>
            <person name="Seiler S."/>
            <person name="Dunlap J."/>
            <person name="Radford A."/>
            <person name="Aramayo R."/>
            <person name="Natvig D.O."/>
            <person name="Alex L.A."/>
            <person name="Mannhaupt G."/>
            <person name="Ebbole D.J."/>
            <person name="Freitag M."/>
            <person name="Paulsen I."/>
            <person name="Sachs M.S."/>
            <person name="Lander E.S."/>
            <person name="Nusbaum C."/>
            <person name="Birren B."/>
        </authorList>
    </citation>
    <scope>NUCLEOTIDE SEQUENCE [LARGE SCALE GENOMIC DNA]</scope>
    <source>
        <strain evidence="4">ATCC 24698 / 74-OR23-1A / CBS 708.71 / DSM 1257 / FGSC 987</strain>
    </source>
</reference>
<dbReference type="PANTHER" id="PTHR35910">
    <property type="entry name" value="2EXR DOMAIN-CONTAINING PROTEIN"/>
    <property type="match status" value="1"/>
</dbReference>
<feature type="domain" description="2EXR" evidence="2">
    <location>
        <begin position="15"/>
        <end position="151"/>
    </location>
</feature>
<keyword evidence="4" id="KW-1185">Reference proteome</keyword>
<feature type="region of interest" description="Disordered" evidence="1">
    <location>
        <begin position="158"/>
        <end position="198"/>
    </location>
</feature>
<dbReference type="Pfam" id="PF20150">
    <property type="entry name" value="2EXR"/>
    <property type="match status" value="1"/>
</dbReference>
<dbReference type="PaxDb" id="5141-EFNCRP00000002862"/>
<accession>Q7SEX1</accession>
<evidence type="ECO:0000256" key="1">
    <source>
        <dbReference type="SAM" id="MobiDB-lite"/>
    </source>
</evidence>
<dbReference type="KEGG" id="ncr:NCU03160"/>
<dbReference type="Proteomes" id="UP000001805">
    <property type="component" value="Chromosome 1, Linkage Group I"/>
</dbReference>
<dbReference type="InterPro" id="IPR045518">
    <property type="entry name" value="2EXR"/>
</dbReference>